<evidence type="ECO:0000313" key="2">
    <source>
        <dbReference type="EMBL" id="XBJ29731.1"/>
    </source>
</evidence>
<dbReference type="InterPro" id="IPR000182">
    <property type="entry name" value="GNAT_dom"/>
</dbReference>
<dbReference type="InterPro" id="IPR016181">
    <property type="entry name" value="Acyl_CoA_acyltransferase"/>
</dbReference>
<dbReference type="PANTHER" id="PTHR43415">
    <property type="entry name" value="SPERMIDINE N(1)-ACETYLTRANSFERASE"/>
    <property type="match status" value="1"/>
</dbReference>
<dbReference type="PROSITE" id="PS51186">
    <property type="entry name" value="GNAT"/>
    <property type="match status" value="1"/>
</dbReference>
<dbReference type="Gene3D" id="3.40.630.30">
    <property type="match status" value="1"/>
</dbReference>
<dbReference type="EC" id="2.3.1.202" evidence="2"/>
<accession>A0AAU7E917</accession>
<keyword evidence="2" id="KW-0808">Transferase</keyword>
<dbReference type="NCBIfam" id="TIGR03585">
    <property type="entry name" value="PseH"/>
    <property type="match status" value="1"/>
</dbReference>
<dbReference type="AlphaFoldDB" id="A0AAU7E917"/>
<organism evidence="2">
    <name type="scientific">Campylobacter sp. CCS1377</name>
    <dbReference type="NCBI Taxonomy" id="3158229"/>
    <lineage>
        <taxon>Bacteria</taxon>
        <taxon>Pseudomonadati</taxon>
        <taxon>Campylobacterota</taxon>
        <taxon>Epsilonproteobacteria</taxon>
        <taxon>Campylobacterales</taxon>
        <taxon>Campylobacteraceae</taxon>
        <taxon>Campylobacter</taxon>
    </lineage>
</organism>
<dbReference type="GO" id="GO:0016747">
    <property type="term" value="F:acyltransferase activity, transferring groups other than amino-acyl groups"/>
    <property type="evidence" value="ECO:0007669"/>
    <property type="project" value="InterPro"/>
</dbReference>
<gene>
    <name evidence="2" type="primary">pseH</name>
    <name evidence="2" type="ORF">AAH949_02535</name>
</gene>
<name>A0AAU7E917_9BACT</name>
<keyword evidence="2" id="KW-0012">Acyltransferase</keyword>
<dbReference type="InterPro" id="IPR020036">
    <property type="entry name" value="PseH"/>
</dbReference>
<reference evidence="2" key="1">
    <citation type="submission" date="2024-05" db="EMBL/GenBank/DDBJ databases">
        <title>Campylobacter coli isolated from environmental waters in Slovenia.</title>
        <authorList>
            <person name="Zautner A.E."/>
            <person name="Bunk B."/>
            <person name="Riedel T."/>
            <person name="Sproeer C."/>
        </authorList>
    </citation>
    <scope>NUCLEOTIDE SEQUENCE</scope>
    <source>
        <strain evidence="2">CCS1377</strain>
    </source>
</reference>
<feature type="domain" description="N-acetyltransferase" evidence="1">
    <location>
        <begin position="2"/>
        <end position="150"/>
    </location>
</feature>
<dbReference type="SUPFAM" id="SSF55729">
    <property type="entry name" value="Acyl-CoA N-acyltransferases (Nat)"/>
    <property type="match status" value="1"/>
</dbReference>
<dbReference type="PANTHER" id="PTHR43415:SF3">
    <property type="entry name" value="GNAT-FAMILY ACETYLTRANSFERASE"/>
    <property type="match status" value="1"/>
</dbReference>
<protein>
    <submittedName>
        <fullName evidence="2">UDP-4-amino-4, 6-dideoxy-N-acetyl-beta-L-altrosamine N-acetyltransferase</fullName>
        <ecNumber evidence="2">2.3.1.202</ecNumber>
    </submittedName>
</protein>
<dbReference type="EMBL" id="CP155620">
    <property type="protein sequence ID" value="XBJ29731.1"/>
    <property type="molecule type" value="Genomic_DNA"/>
</dbReference>
<dbReference type="Pfam" id="PF13302">
    <property type="entry name" value="Acetyltransf_3"/>
    <property type="match status" value="1"/>
</dbReference>
<sequence length="152" mass="17987">MIELKNFTQLDAQEIKLVYEWRNHEKISQFMKNKNFSFQEHLDFINKLKNDLSKKYFLVSQNSDFIGVIDFINITLKTCEFGLYSNPNLKGMGQILMNEIKKYAFEILKVKNLKACVFKENERALNLYLKNDFTITKKDENMFYVELSRGGG</sequence>
<dbReference type="RefSeq" id="WP_134238484.1">
    <property type="nucleotide sequence ID" value="NZ_CP155620.1"/>
</dbReference>
<proteinExistence type="predicted"/>
<evidence type="ECO:0000259" key="1">
    <source>
        <dbReference type="PROSITE" id="PS51186"/>
    </source>
</evidence>